<evidence type="ECO:0000256" key="1">
    <source>
        <dbReference type="SAM" id="MobiDB-lite"/>
    </source>
</evidence>
<dbReference type="GeneID" id="103566173"/>
<protein>
    <submittedName>
        <fullName evidence="3">Uncharacterized protein isoform X1</fullName>
    </submittedName>
</protein>
<gene>
    <name evidence="3" type="primary">LOC103566173</name>
</gene>
<proteinExistence type="predicted"/>
<sequence length="270" mass="29927">MAAGIRSQESENQGDLTTPGLAVRLRPLAPFRAHRKPKNFLLCVQFSVTSLFTLLCSDHHRHPSPELFSFSQTEPLFSPNNGSPFPFLQPLATPFLLSDSESDYSRCPIYSAWAAFFVLFCFHLWYPVPGTRRAPGEPGRQSCVGSSGRPVPSGAGEEPSGGRLETQNGNGLVLLCQHQYRRSHKFLTNPTMSEPHGALETSQKFWGSVAGWFWLRISHVAVVRRHLGCTHLKARLGLEHLPSRYFTHMAAGNQKKPGGTFDILSGNLLC</sequence>
<name>A0ABM4PZ39_EQUPR</name>
<organism evidence="2 3">
    <name type="scientific">Equus przewalskii</name>
    <name type="common">Przewalski's horse</name>
    <name type="synonym">Equus caballus przewalskii</name>
    <dbReference type="NCBI Taxonomy" id="9798"/>
    <lineage>
        <taxon>Eukaryota</taxon>
        <taxon>Metazoa</taxon>
        <taxon>Chordata</taxon>
        <taxon>Craniata</taxon>
        <taxon>Vertebrata</taxon>
        <taxon>Euteleostomi</taxon>
        <taxon>Mammalia</taxon>
        <taxon>Eutheria</taxon>
        <taxon>Laurasiatheria</taxon>
        <taxon>Perissodactyla</taxon>
        <taxon>Equidae</taxon>
        <taxon>Equus</taxon>
    </lineage>
</organism>
<dbReference type="Proteomes" id="UP001652662">
    <property type="component" value="Chromosome 6"/>
</dbReference>
<evidence type="ECO:0000313" key="3">
    <source>
        <dbReference type="RefSeq" id="XP_070482460.1"/>
    </source>
</evidence>
<reference evidence="3" key="1">
    <citation type="submission" date="2025-08" db="UniProtKB">
        <authorList>
            <consortium name="RefSeq"/>
        </authorList>
    </citation>
    <scope>IDENTIFICATION</scope>
    <source>
        <tissue evidence="3">Blood</tissue>
    </source>
</reference>
<feature type="region of interest" description="Disordered" evidence="1">
    <location>
        <begin position="134"/>
        <end position="164"/>
    </location>
</feature>
<evidence type="ECO:0000313" key="2">
    <source>
        <dbReference type="Proteomes" id="UP001652662"/>
    </source>
</evidence>
<keyword evidence="2" id="KW-1185">Reference proteome</keyword>
<accession>A0ABM4PZ39</accession>
<dbReference type="RefSeq" id="XP_070482460.1">
    <property type="nucleotide sequence ID" value="XM_070626359.1"/>
</dbReference>